<evidence type="ECO:0000313" key="2">
    <source>
        <dbReference type="EMBL" id="CAJ1962119.1"/>
    </source>
</evidence>
<evidence type="ECO:0000313" key="3">
    <source>
        <dbReference type="Proteomes" id="UP001295423"/>
    </source>
</evidence>
<proteinExistence type="predicted"/>
<comment type="caution">
    <text evidence="2">The sequence shown here is derived from an EMBL/GenBank/DDBJ whole genome shotgun (WGS) entry which is preliminary data.</text>
</comment>
<name>A0AAD2PWR7_9STRA</name>
<dbReference type="AlphaFoldDB" id="A0AAD2PWR7"/>
<feature type="compositionally biased region" description="Polar residues" evidence="1">
    <location>
        <begin position="63"/>
        <end position="81"/>
    </location>
</feature>
<protein>
    <submittedName>
        <fullName evidence="2">Uncharacterized protein</fullName>
    </submittedName>
</protein>
<sequence length="136" mass="15755">MNSNNNQNTIELSEADTDYLDYRQDCTFSEDTREEEMFDIRSMMMEDQQRIFRDLPDADYTPIETSNDSQRIPLSPAWSQESMEDPEELKPSMAIDASNAPSQQQQLYYLNGPSSNFVARISDFDLNSGTIQRLNF</sequence>
<keyword evidence="3" id="KW-1185">Reference proteome</keyword>
<evidence type="ECO:0000256" key="1">
    <source>
        <dbReference type="SAM" id="MobiDB-lite"/>
    </source>
</evidence>
<feature type="region of interest" description="Disordered" evidence="1">
    <location>
        <begin position="55"/>
        <end position="89"/>
    </location>
</feature>
<accession>A0AAD2PWR7</accession>
<dbReference type="EMBL" id="CAKOGP040002092">
    <property type="protein sequence ID" value="CAJ1962119.1"/>
    <property type="molecule type" value="Genomic_DNA"/>
</dbReference>
<reference evidence="2" key="1">
    <citation type="submission" date="2023-08" db="EMBL/GenBank/DDBJ databases">
        <authorList>
            <person name="Audoor S."/>
            <person name="Bilcke G."/>
        </authorList>
    </citation>
    <scope>NUCLEOTIDE SEQUENCE</scope>
</reference>
<dbReference type="Proteomes" id="UP001295423">
    <property type="component" value="Unassembled WGS sequence"/>
</dbReference>
<organism evidence="2 3">
    <name type="scientific">Cylindrotheca closterium</name>
    <dbReference type="NCBI Taxonomy" id="2856"/>
    <lineage>
        <taxon>Eukaryota</taxon>
        <taxon>Sar</taxon>
        <taxon>Stramenopiles</taxon>
        <taxon>Ochrophyta</taxon>
        <taxon>Bacillariophyta</taxon>
        <taxon>Bacillariophyceae</taxon>
        <taxon>Bacillariophycidae</taxon>
        <taxon>Bacillariales</taxon>
        <taxon>Bacillariaceae</taxon>
        <taxon>Cylindrotheca</taxon>
    </lineage>
</organism>
<gene>
    <name evidence="2" type="ORF">CYCCA115_LOCUS19536</name>
</gene>